<dbReference type="PANTHER" id="PTHR33303:SF2">
    <property type="entry name" value="COA-BINDING DOMAIN-CONTAINING PROTEIN"/>
    <property type="match status" value="1"/>
</dbReference>
<dbReference type="EMBL" id="JXMS01000029">
    <property type="protein sequence ID" value="OBQ46173.1"/>
    <property type="molecule type" value="Genomic_DNA"/>
</dbReference>
<dbReference type="InterPro" id="IPR003781">
    <property type="entry name" value="CoA-bd"/>
</dbReference>
<feature type="domain" description="CoA-binding" evidence="1">
    <location>
        <begin position="11"/>
        <end position="105"/>
    </location>
</feature>
<sequence>MIFDETMRDALAEAKVIAVIGAKDKAGQPVNMVGTYLIDQGYTVIPVHPIRQNVWGLTTYKTIADIPVPVDIVNVFRASQYCADHADEVLELKHTPKMFWMQSGIRSQEAGEKLAANGIAVVEDKCIMVEHSRLGLETK</sequence>
<evidence type="ECO:0000259" key="1">
    <source>
        <dbReference type="SMART" id="SM00881"/>
    </source>
</evidence>
<dbReference type="SUPFAM" id="SSF51735">
    <property type="entry name" value="NAD(P)-binding Rossmann-fold domains"/>
    <property type="match status" value="1"/>
</dbReference>
<name>A0A1B7X9W1_9BACT</name>
<dbReference type="STRING" id="1560234.SP90_13835"/>
<reference evidence="2 3" key="1">
    <citation type="submission" date="2015-01" db="EMBL/GenBank/DDBJ databases">
        <title>Desulfovibrio sp. JC271 draft genome sequence.</title>
        <authorList>
            <person name="Shivani Y."/>
            <person name="Subhash Y."/>
            <person name="Sasikala C."/>
            <person name="Ramana C.V."/>
        </authorList>
    </citation>
    <scope>NUCLEOTIDE SEQUENCE [LARGE SCALE GENOMIC DNA]</scope>
    <source>
        <strain evidence="2 3">JC271</strain>
    </source>
</reference>
<comment type="caution">
    <text evidence="2">The sequence shown here is derived from an EMBL/GenBank/DDBJ whole genome shotgun (WGS) entry which is preliminary data.</text>
</comment>
<dbReference type="PATRIC" id="fig|1560234.3.peg.1880"/>
<keyword evidence="3" id="KW-1185">Reference proteome</keyword>
<accession>A0A1B7X9W1</accession>
<proteinExistence type="predicted"/>
<dbReference type="OrthoDB" id="9804695at2"/>
<dbReference type="AlphaFoldDB" id="A0A1B7X9W1"/>
<dbReference type="PANTHER" id="PTHR33303">
    <property type="entry name" value="CYTOPLASMIC PROTEIN-RELATED"/>
    <property type="match status" value="1"/>
</dbReference>
<gene>
    <name evidence="2" type="ORF">SP90_13835</name>
</gene>
<dbReference type="Proteomes" id="UP000091979">
    <property type="component" value="Unassembled WGS sequence"/>
</dbReference>
<evidence type="ECO:0000313" key="3">
    <source>
        <dbReference type="Proteomes" id="UP000091979"/>
    </source>
</evidence>
<dbReference type="SMART" id="SM00881">
    <property type="entry name" value="CoA_binding"/>
    <property type="match status" value="1"/>
</dbReference>
<organism evidence="2 3">
    <name type="scientific">Halodesulfovibrio spirochaetisodalis</name>
    <dbReference type="NCBI Taxonomy" id="1560234"/>
    <lineage>
        <taxon>Bacteria</taxon>
        <taxon>Pseudomonadati</taxon>
        <taxon>Thermodesulfobacteriota</taxon>
        <taxon>Desulfovibrionia</taxon>
        <taxon>Desulfovibrionales</taxon>
        <taxon>Desulfovibrionaceae</taxon>
        <taxon>Halodesulfovibrio</taxon>
    </lineage>
</organism>
<dbReference type="RefSeq" id="WP_066857468.1">
    <property type="nucleotide sequence ID" value="NZ_JXMS01000029.1"/>
</dbReference>
<dbReference type="Pfam" id="PF13380">
    <property type="entry name" value="CoA_binding_2"/>
    <property type="match status" value="1"/>
</dbReference>
<dbReference type="InterPro" id="IPR036291">
    <property type="entry name" value="NAD(P)-bd_dom_sf"/>
</dbReference>
<protein>
    <submittedName>
        <fullName evidence="2">CoA-binding protein</fullName>
    </submittedName>
</protein>
<evidence type="ECO:0000313" key="2">
    <source>
        <dbReference type="EMBL" id="OBQ46173.1"/>
    </source>
</evidence>
<dbReference type="Gene3D" id="3.40.50.720">
    <property type="entry name" value="NAD(P)-binding Rossmann-like Domain"/>
    <property type="match status" value="1"/>
</dbReference>